<feature type="non-terminal residue" evidence="3">
    <location>
        <position position="1"/>
    </location>
</feature>
<keyword evidence="2" id="KW-1133">Transmembrane helix</keyword>
<evidence type="ECO:0000256" key="2">
    <source>
        <dbReference type="SAM" id="Phobius"/>
    </source>
</evidence>
<dbReference type="AlphaFoldDB" id="A0AA36I7E2"/>
<dbReference type="Proteomes" id="UP001178507">
    <property type="component" value="Unassembled WGS sequence"/>
</dbReference>
<keyword evidence="2" id="KW-0812">Transmembrane</keyword>
<organism evidence="3 4">
    <name type="scientific">Effrenium voratum</name>
    <dbReference type="NCBI Taxonomy" id="2562239"/>
    <lineage>
        <taxon>Eukaryota</taxon>
        <taxon>Sar</taxon>
        <taxon>Alveolata</taxon>
        <taxon>Dinophyceae</taxon>
        <taxon>Suessiales</taxon>
        <taxon>Symbiodiniaceae</taxon>
        <taxon>Effrenium</taxon>
    </lineage>
</organism>
<evidence type="ECO:0000313" key="4">
    <source>
        <dbReference type="Proteomes" id="UP001178507"/>
    </source>
</evidence>
<reference evidence="3" key="1">
    <citation type="submission" date="2023-08" db="EMBL/GenBank/DDBJ databases">
        <authorList>
            <person name="Chen Y."/>
            <person name="Shah S."/>
            <person name="Dougan E. K."/>
            <person name="Thang M."/>
            <person name="Chan C."/>
        </authorList>
    </citation>
    <scope>NUCLEOTIDE SEQUENCE</scope>
</reference>
<evidence type="ECO:0000313" key="3">
    <source>
        <dbReference type="EMBL" id="CAJ1382498.1"/>
    </source>
</evidence>
<evidence type="ECO:0000256" key="1">
    <source>
        <dbReference type="SAM" id="MobiDB-lite"/>
    </source>
</evidence>
<keyword evidence="4" id="KW-1185">Reference proteome</keyword>
<protein>
    <submittedName>
        <fullName evidence="3">Uncharacterized protein</fullName>
    </submittedName>
</protein>
<sequence length="393" mass="44030">MNSASNATAVLGETVQDLPDLPPLPEPRSEGIMRERNFWRWTGALGWSLNFILLCWALFLRNAGIIDQGQDAEEEESLKLDESTYADLLASQLQEEKYVSESNSAINTMTDGLRSKLEALRARAERLLSPTERLPSYDDVMISRLIGDLQTGVEDQRRMLSKESAEVMQKLQEKPEMLRQLVVDPPQRQNQGLLAEELPQFMEQSAVPVLIFFFGSFCVAVLSRQFLRVVSAWRSESEDQKALRMRKIQKQRFTIFKEQLQKSVEDLGQGRLQEAAKGFDGLASFAQRWASEPTWEETIRAELAAFWERWGPQAYRLEANIADVQGVPGTAEEQAKWVVDRWFSSAKSVVKDFAMDAVKAWGEEASKAAAAARSASAGSLGSGEAKGSGRAEE</sequence>
<accession>A0AA36I7E2</accession>
<dbReference type="EMBL" id="CAUJNA010000911">
    <property type="protein sequence ID" value="CAJ1382498.1"/>
    <property type="molecule type" value="Genomic_DNA"/>
</dbReference>
<gene>
    <name evidence="3" type="ORF">EVOR1521_LOCUS9859</name>
</gene>
<feature type="transmembrane region" description="Helical" evidence="2">
    <location>
        <begin position="38"/>
        <end position="59"/>
    </location>
</feature>
<feature type="region of interest" description="Disordered" evidence="1">
    <location>
        <begin position="372"/>
        <end position="393"/>
    </location>
</feature>
<keyword evidence="2" id="KW-0472">Membrane</keyword>
<proteinExistence type="predicted"/>
<comment type="caution">
    <text evidence="3">The sequence shown here is derived from an EMBL/GenBank/DDBJ whole genome shotgun (WGS) entry which is preliminary data.</text>
</comment>
<name>A0AA36I7E2_9DINO</name>